<evidence type="ECO:0000313" key="3">
    <source>
        <dbReference type="Proteomes" id="UP000603904"/>
    </source>
</evidence>
<reference evidence="2 3" key="1">
    <citation type="submission" date="2021-01" db="EMBL/GenBank/DDBJ databases">
        <title>Whole genome shotgun sequence of Microbispora corallina NBRC 16416.</title>
        <authorList>
            <person name="Komaki H."/>
            <person name="Tamura T."/>
        </authorList>
    </citation>
    <scope>NUCLEOTIDE SEQUENCE [LARGE SCALE GENOMIC DNA]</scope>
    <source>
        <strain evidence="2 3">NBRC 16416</strain>
    </source>
</reference>
<name>A0ABQ4G1C1_9ACTN</name>
<feature type="compositionally biased region" description="Acidic residues" evidence="1">
    <location>
        <begin position="21"/>
        <end position="30"/>
    </location>
</feature>
<gene>
    <name evidence="2" type="ORF">Mco01_38830</name>
</gene>
<keyword evidence="3" id="KW-1185">Reference proteome</keyword>
<dbReference type="EMBL" id="BOOC01000017">
    <property type="protein sequence ID" value="GIH40883.1"/>
    <property type="molecule type" value="Genomic_DNA"/>
</dbReference>
<accession>A0ABQ4G1C1</accession>
<evidence type="ECO:0000256" key="1">
    <source>
        <dbReference type="SAM" id="MobiDB-lite"/>
    </source>
</evidence>
<protein>
    <submittedName>
        <fullName evidence="2">Uncharacterized protein</fullName>
    </submittedName>
</protein>
<sequence length="40" mass="4071">MCALGQDLAADTRQDPADGSGQDDDPEPSGDEGSMCVCGR</sequence>
<evidence type="ECO:0000313" key="2">
    <source>
        <dbReference type="EMBL" id="GIH40883.1"/>
    </source>
</evidence>
<organism evidence="2 3">
    <name type="scientific">Microbispora corallina</name>
    <dbReference type="NCBI Taxonomy" id="83302"/>
    <lineage>
        <taxon>Bacteria</taxon>
        <taxon>Bacillati</taxon>
        <taxon>Actinomycetota</taxon>
        <taxon>Actinomycetes</taxon>
        <taxon>Streptosporangiales</taxon>
        <taxon>Streptosporangiaceae</taxon>
        <taxon>Microbispora</taxon>
    </lineage>
</organism>
<proteinExistence type="predicted"/>
<dbReference type="RefSeq" id="WP_275410526.1">
    <property type="nucleotide sequence ID" value="NZ_BAAAGP010000014.1"/>
</dbReference>
<comment type="caution">
    <text evidence="2">The sequence shown here is derived from an EMBL/GenBank/DDBJ whole genome shotgun (WGS) entry which is preliminary data.</text>
</comment>
<dbReference type="Proteomes" id="UP000603904">
    <property type="component" value="Unassembled WGS sequence"/>
</dbReference>
<feature type="region of interest" description="Disordered" evidence="1">
    <location>
        <begin position="1"/>
        <end position="40"/>
    </location>
</feature>